<keyword evidence="1" id="KW-0812">Transmembrane</keyword>
<evidence type="ECO:0008006" key="5">
    <source>
        <dbReference type="Google" id="ProtNLM"/>
    </source>
</evidence>
<evidence type="ECO:0000256" key="2">
    <source>
        <dbReference type="SAM" id="SignalP"/>
    </source>
</evidence>
<feature type="signal peptide" evidence="2">
    <location>
        <begin position="1"/>
        <end position="25"/>
    </location>
</feature>
<keyword evidence="1" id="KW-1133">Transmembrane helix</keyword>
<gene>
    <name evidence="3" type="ORF">V5N11_009607</name>
</gene>
<comment type="caution">
    <text evidence="3">The sequence shown here is derived from an EMBL/GenBank/DDBJ whole genome shotgun (WGS) entry which is preliminary data.</text>
</comment>
<keyword evidence="4" id="KW-1185">Reference proteome</keyword>
<dbReference type="EMBL" id="JBANAX010000236">
    <property type="protein sequence ID" value="KAL1217835.1"/>
    <property type="molecule type" value="Genomic_DNA"/>
</dbReference>
<sequence length="118" mass="13107">MGSFFIFRIFLLFFFFFLFFNGAYAASSKLWSIREMADMAGYGEDKISSVVISGSLLCNTAVSGATVAIKCHTGLKKSSKWIKAVTDDFGEFVIHLPSHLHAIPHLEKSCFHQTNTCA</sequence>
<accession>A0ABD1BKX1</accession>
<evidence type="ECO:0000313" key="4">
    <source>
        <dbReference type="Proteomes" id="UP001558713"/>
    </source>
</evidence>
<dbReference type="AlphaFoldDB" id="A0ABD1BKX1"/>
<proteinExistence type="predicted"/>
<keyword evidence="2" id="KW-0732">Signal</keyword>
<name>A0ABD1BKX1_CARAN</name>
<dbReference type="PANTHER" id="PTHR47273">
    <property type="entry name" value="EXPRESSED PROTEIN"/>
    <property type="match status" value="1"/>
</dbReference>
<keyword evidence="1" id="KW-0472">Membrane</keyword>
<dbReference type="PANTHER" id="PTHR47273:SF11">
    <property type="entry name" value="POLLEN OLE E 1 ALLERGEN AND EXTENSIN FAMILY PROTEIN"/>
    <property type="match status" value="1"/>
</dbReference>
<reference evidence="3 4" key="1">
    <citation type="submission" date="2024-04" db="EMBL/GenBank/DDBJ databases">
        <title>Genome assembly C_amara_ONT_v2.</title>
        <authorList>
            <person name="Yant L."/>
            <person name="Moore C."/>
            <person name="Slenker M."/>
        </authorList>
    </citation>
    <scope>NUCLEOTIDE SEQUENCE [LARGE SCALE GENOMIC DNA]</scope>
    <source>
        <tissue evidence="3">Leaf</tissue>
    </source>
</reference>
<evidence type="ECO:0000313" key="3">
    <source>
        <dbReference type="EMBL" id="KAL1217835.1"/>
    </source>
</evidence>
<feature type="chain" id="PRO_5044845321" description="Pollen Ole e 1 allergen and extensin family protein" evidence="2">
    <location>
        <begin position="26"/>
        <end position="118"/>
    </location>
</feature>
<evidence type="ECO:0000256" key="1">
    <source>
        <dbReference type="SAM" id="Phobius"/>
    </source>
</evidence>
<feature type="transmembrane region" description="Helical" evidence="1">
    <location>
        <begin position="49"/>
        <end position="69"/>
    </location>
</feature>
<dbReference type="Proteomes" id="UP001558713">
    <property type="component" value="Unassembled WGS sequence"/>
</dbReference>
<protein>
    <recommendedName>
        <fullName evidence="5">Pollen Ole e 1 allergen and extensin family protein</fullName>
    </recommendedName>
</protein>
<organism evidence="3 4">
    <name type="scientific">Cardamine amara subsp. amara</name>
    <dbReference type="NCBI Taxonomy" id="228776"/>
    <lineage>
        <taxon>Eukaryota</taxon>
        <taxon>Viridiplantae</taxon>
        <taxon>Streptophyta</taxon>
        <taxon>Embryophyta</taxon>
        <taxon>Tracheophyta</taxon>
        <taxon>Spermatophyta</taxon>
        <taxon>Magnoliopsida</taxon>
        <taxon>eudicotyledons</taxon>
        <taxon>Gunneridae</taxon>
        <taxon>Pentapetalae</taxon>
        <taxon>rosids</taxon>
        <taxon>malvids</taxon>
        <taxon>Brassicales</taxon>
        <taxon>Brassicaceae</taxon>
        <taxon>Cardamineae</taxon>
        <taxon>Cardamine</taxon>
    </lineage>
</organism>